<keyword evidence="3" id="KW-0804">Transcription</keyword>
<dbReference type="PANTHER" id="PTHR30146:SF153">
    <property type="entry name" value="LACTOSE OPERON REPRESSOR"/>
    <property type="match status" value="1"/>
</dbReference>
<dbReference type="Gene3D" id="3.40.50.2300">
    <property type="match status" value="2"/>
</dbReference>
<evidence type="ECO:0000313" key="7">
    <source>
        <dbReference type="Proteomes" id="UP001500449"/>
    </source>
</evidence>
<gene>
    <name evidence="6" type="ORF">GCM10009836_13990</name>
</gene>
<keyword evidence="2 6" id="KW-0238">DNA-binding</keyword>
<evidence type="ECO:0000256" key="4">
    <source>
        <dbReference type="SAM" id="MobiDB-lite"/>
    </source>
</evidence>
<sequence length="361" mass="37684">MDSPHGATDASTTARPDSPRPTTMTDVARRAGVSRATASYVLNSTPGTRIPEPTRVRVFAAAEELRYVPHVNARSLRRGRSDLIIGHVERDAVLRGRIPALGLAQVAADLRRAGFMFLMHGDPTLVGVAAARAWLALRPAAVVAFAERFTEDSVAMLAGAGTVPVAVGTAPSDLTATVVLDDGDLGRAAAEHLLARGCRRIAVVSSGMPGSSLPRVAGADPRGEPLANRVSEALRIARAAGAEAEAQHLVPDPAAAAALVASWRRTGLPDGVVGATDRHAGMVLGALMDAGIRVPDDVAVIGADDDPYCELLRPRLTSTTVDLSSGSARMADAVLAAVEGRWDPRLAVRRFPAHVVERESS</sequence>
<dbReference type="InterPro" id="IPR010982">
    <property type="entry name" value="Lambda_DNA-bd_dom_sf"/>
</dbReference>
<dbReference type="Pfam" id="PF00356">
    <property type="entry name" value="LacI"/>
    <property type="match status" value="1"/>
</dbReference>
<dbReference type="SUPFAM" id="SSF53822">
    <property type="entry name" value="Periplasmic binding protein-like I"/>
    <property type="match status" value="1"/>
</dbReference>
<dbReference type="PANTHER" id="PTHR30146">
    <property type="entry name" value="LACI-RELATED TRANSCRIPTIONAL REPRESSOR"/>
    <property type="match status" value="1"/>
</dbReference>
<proteinExistence type="predicted"/>
<feature type="compositionally biased region" description="Polar residues" evidence="4">
    <location>
        <begin position="9"/>
        <end position="25"/>
    </location>
</feature>
<dbReference type="CDD" id="cd01392">
    <property type="entry name" value="HTH_LacI"/>
    <property type="match status" value="1"/>
</dbReference>
<dbReference type="Proteomes" id="UP001500449">
    <property type="component" value="Unassembled WGS sequence"/>
</dbReference>
<evidence type="ECO:0000313" key="6">
    <source>
        <dbReference type="EMBL" id="GAA1836676.1"/>
    </source>
</evidence>
<dbReference type="Pfam" id="PF13377">
    <property type="entry name" value="Peripla_BP_3"/>
    <property type="match status" value="1"/>
</dbReference>
<evidence type="ECO:0000256" key="2">
    <source>
        <dbReference type="ARBA" id="ARBA00023125"/>
    </source>
</evidence>
<dbReference type="InterPro" id="IPR046335">
    <property type="entry name" value="LacI/GalR-like_sensor"/>
</dbReference>
<name>A0ABN2MT45_9PSEU</name>
<organism evidence="6 7">
    <name type="scientific">Pseudonocardia ailaonensis</name>
    <dbReference type="NCBI Taxonomy" id="367279"/>
    <lineage>
        <taxon>Bacteria</taxon>
        <taxon>Bacillati</taxon>
        <taxon>Actinomycetota</taxon>
        <taxon>Actinomycetes</taxon>
        <taxon>Pseudonocardiales</taxon>
        <taxon>Pseudonocardiaceae</taxon>
        <taxon>Pseudonocardia</taxon>
    </lineage>
</organism>
<feature type="domain" description="HTH lacI-type" evidence="5">
    <location>
        <begin position="22"/>
        <end position="78"/>
    </location>
</feature>
<dbReference type="RefSeq" id="WP_344413660.1">
    <property type="nucleotide sequence ID" value="NZ_BAAAQK010000004.1"/>
</dbReference>
<dbReference type="PROSITE" id="PS00356">
    <property type="entry name" value="HTH_LACI_1"/>
    <property type="match status" value="1"/>
</dbReference>
<accession>A0ABN2MT45</accession>
<dbReference type="EMBL" id="BAAAQK010000004">
    <property type="protein sequence ID" value="GAA1836676.1"/>
    <property type="molecule type" value="Genomic_DNA"/>
</dbReference>
<dbReference type="InterPro" id="IPR000843">
    <property type="entry name" value="HTH_LacI"/>
</dbReference>
<reference evidence="6 7" key="1">
    <citation type="journal article" date="2019" name="Int. J. Syst. Evol. Microbiol.">
        <title>The Global Catalogue of Microorganisms (GCM) 10K type strain sequencing project: providing services to taxonomists for standard genome sequencing and annotation.</title>
        <authorList>
            <consortium name="The Broad Institute Genomics Platform"/>
            <consortium name="The Broad Institute Genome Sequencing Center for Infectious Disease"/>
            <person name="Wu L."/>
            <person name="Ma J."/>
        </authorList>
    </citation>
    <scope>NUCLEOTIDE SEQUENCE [LARGE SCALE GENOMIC DNA]</scope>
    <source>
        <strain evidence="6 7">JCM 16009</strain>
    </source>
</reference>
<evidence type="ECO:0000256" key="1">
    <source>
        <dbReference type="ARBA" id="ARBA00023015"/>
    </source>
</evidence>
<dbReference type="Gene3D" id="1.10.260.40">
    <property type="entry name" value="lambda repressor-like DNA-binding domains"/>
    <property type="match status" value="1"/>
</dbReference>
<comment type="caution">
    <text evidence="6">The sequence shown here is derived from an EMBL/GenBank/DDBJ whole genome shotgun (WGS) entry which is preliminary data.</text>
</comment>
<dbReference type="PROSITE" id="PS50932">
    <property type="entry name" value="HTH_LACI_2"/>
    <property type="match status" value="1"/>
</dbReference>
<evidence type="ECO:0000256" key="3">
    <source>
        <dbReference type="ARBA" id="ARBA00023163"/>
    </source>
</evidence>
<protein>
    <submittedName>
        <fullName evidence="6">LacI family DNA-binding transcriptional regulator</fullName>
    </submittedName>
</protein>
<keyword evidence="7" id="KW-1185">Reference proteome</keyword>
<dbReference type="GO" id="GO:0003677">
    <property type="term" value="F:DNA binding"/>
    <property type="evidence" value="ECO:0007669"/>
    <property type="project" value="UniProtKB-KW"/>
</dbReference>
<keyword evidence="1" id="KW-0805">Transcription regulation</keyword>
<dbReference type="InterPro" id="IPR028082">
    <property type="entry name" value="Peripla_BP_I"/>
</dbReference>
<feature type="region of interest" description="Disordered" evidence="4">
    <location>
        <begin position="1"/>
        <end position="26"/>
    </location>
</feature>
<evidence type="ECO:0000259" key="5">
    <source>
        <dbReference type="PROSITE" id="PS50932"/>
    </source>
</evidence>
<dbReference type="SMART" id="SM00354">
    <property type="entry name" value="HTH_LACI"/>
    <property type="match status" value="1"/>
</dbReference>
<dbReference type="SUPFAM" id="SSF47413">
    <property type="entry name" value="lambda repressor-like DNA-binding domains"/>
    <property type="match status" value="1"/>
</dbReference>